<dbReference type="GO" id="GO:0030036">
    <property type="term" value="P:actin cytoskeleton organization"/>
    <property type="evidence" value="ECO:0007669"/>
    <property type="project" value="TreeGrafter"/>
</dbReference>
<gene>
    <name evidence="5" type="ORF">SNE40_004102</name>
</gene>
<evidence type="ECO:0000313" key="6">
    <source>
        <dbReference type="Proteomes" id="UP001347796"/>
    </source>
</evidence>
<dbReference type="InterPro" id="IPR001478">
    <property type="entry name" value="PDZ"/>
</dbReference>
<dbReference type="PROSITE" id="PS50106">
    <property type="entry name" value="PDZ"/>
    <property type="match status" value="1"/>
</dbReference>
<accession>A0AAN8K483</accession>
<dbReference type="InterPro" id="IPR050604">
    <property type="entry name" value="PDZ-LIM_domain"/>
</dbReference>
<organism evidence="5 6">
    <name type="scientific">Patella caerulea</name>
    <name type="common">Rayed Mediterranean limpet</name>
    <dbReference type="NCBI Taxonomy" id="87958"/>
    <lineage>
        <taxon>Eukaryota</taxon>
        <taxon>Metazoa</taxon>
        <taxon>Spiralia</taxon>
        <taxon>Lophotrochozoa</taxon>
        <taxon>Mollusca</taxon>
        <taxon>Gastropoda</taxon>
        <taxon>Patellogastropoda</taxon>
        <taxon>Patelloidea</taxon>
        <taxon>Patellidae</taxon>
        <taxon>Patella</taxon>
    </lineage>
</organism>
<dbReference type="Pfam" id="PF00595">
    <property type="entry name" value="PDZ"/>
    <property type="match status" value="1"/>
</dbReference>
<keyword evidence="3" id="KW-0440">LIM domain</keyword>
<dbReference type="Gene3D" id="2.30.42.10">
    <property type="match status" value="1"/>
</dbReference>
<dbReference type="GO" id="GO:0061061">
    <property type="term" value="P:muscle structure development"/>
    <property type="evidence" value="ECO:0007669"/>
    <property type="project" value="TreeGrafter"/>
</dbReference>
<keyword evidence="3" id="KW-0479">Metal-binding</keyword>
<comment type="caution">
    <text evidence="5">The sequence shown here is derived from an EMBL/GenBank/DDBJ whole genome shotgun (WGS) entry which is preliminary data.</text>
</comment>
<keyword evidence="2" id="KW-0963">Cytoplasm</keyword>
<proteinExistence type="predicted"/>
<dbReference type="SUPFAM" id="SSF50156">
    <property type="entry name" value="PDZ domain-like"/>
    <property type="match status" value="1"/>
</dbReference>
<dbReference type="GO" id="GO:0051371">
    <property type="term" value="F:muscle alpha-actinin binding"/>
    <property type="evidence" value="ECO:0007669"/>
    <property type="project" value="TreeGrafter"/>
</dbReference>
<dbReference type="AlphaFoldDB" id="A0AAN8K483"/>
<dbReference type="GO" id="GO:0001725">
    <property type="term" value="C:stress fiber"/>
    <property type="evidence" value="ECO:0007669"/>
    <property type="project" value="TreeGrafter"/>
</dbReference>
<dbReference type="InterPro" id="IPR036034">
    <property type="entry name" value="PDZ_sf"/>
</dbReference>
<dbReference type="GO" id="GO:0030018">
    <property type="term" value="C:Z disc"/>
    <property type="evidence" value="ECO:0007669"/>
    <property type="project" value="TreeGrafter"/>
</dbReference>
<evidence type="ECO:0000259" key="4">
    <source>
        <dbReference type="PROSITE" id="PS50106"/>
    </source>
</evidence>
<keyword evidence="3" id="KW-0862">Zinc</keyword>
<dbReference type="CDD" id="cd23068">
    <property type="entry name" value="PDZ_ZASP52-like"/>
    <property type="match status" value="1"/>
</dbReference>
<evidence type="ECO:0000313" key="5">
    <source>
        <dbReference type="EMBL" id="KAK6192668.1"/>
    </source>
</evidence>
<keyword evidence="6" id="KW-1185">Reference proteome</keyword>
<feature type="domain" description="PDZ" evidence="4">
    <location>
        <begin position="6"/>
        <end position="88"/>
    </location>
</feature>
<dbReference type="PANTHER" id="PTHR24214">
    <property type="entry name" value="PDZ AND LIM DOMAIN PROTEIN ZASP"/>
    <property type="match status" value="1"/>
</dbReference>
<dbReference type="GO" id="GO:0005912">
    <property type="term" value="C:adherens junction"/>
    <property type="evidence" value="ECO:0007669"/>
    <property type="project" value="TreeGrafter"/>
</dbReference>
<name>A0AAN8K483_PATCE</name>
<protein>
    <recommendedName>
        <fullName evidence="4">PDZ domain-containing protein</fullName>
    </recommendedName>
</protein>
<evidence type="ECO:0000256" key="3">
    <source>
        <dbReference type="ARBA" id="ARBA00023038"/>
    </source>
</evidence>
<dbReference type="SMART" id="SM00228">
    <property type="entry name" value="PDZ"/>
    <property type="match status" value="1"/>
</dbReference>
<evidence type="ECO:0000256" key="1">
    <source>
        <dbReference type="ARBA" id="ARBA00004496"/>
    </source>
</evidence>
<dbReference type="GO" id="GO:0003779">
    <property type="term" value="F:actin binding"/>
    <property type="evidence" value="ECO:0007669"/>
    <property type="project" value="TreeGrafter"/>
</dbReference>
<comment type="subcellular location">
    <subcellularLocation>
        <location evidence="1">Cytoplasm</location>
    </subcellularLocation>
</comment>
<dbReference type="FunFam" id="2.30.42.10:FF:000055">
    <property type="entry name" value="PDZ and LIM domain protein 3"/>
    <property type="match status" value="1"/>
</dbReference>
<dbReference type="EMBL" id="JAZGQO010000002">
    <property type="protein sequence ID" value="KAK6192668.1"/>
    <property type="molecule type" value="Genomic_DNA"/>
</dbReference>
<dbReference type="Proteomes" id="UP001347796">
    <property type="component" value="Unassembled WGS sequence"/>
</dbReference>
<dbReference type="PANTHER" id="PTHR24214:SF38">
    <property type="entry name" value="PDZ AND LIM DOMAIN PROTEIN ZASP-RELATED"/>
    <property type="match status" value="1"/>
</dbReference>
<reference evidence="5 6" key="1">
    <citation type="submission" date="2024-01" db="EMBL/GenBank/DDBJ databases">
        <title>The genome of the rayed Mediterranean limpet Patella caerulea (Linnaeus, 1758).</title>
        <authorList>
            <person name="Anh-Thu Weber A."/>
            <person name="Halstead-Nussloch G."/>
        </authorList>
    </citation>
    <scope>NUCLEOTIDE SEQUENCE [LARGE SCALE GENOMIC DNA]</scope>
    <source>
        <strain evidence="5">AATW-2023a</strain>
        <tissue evidence="5">Whole specimen</tissue>
    </source>
</reference>
<sequence>MSMPVVVSLHRNNIQESWGFRLSGGRDYRQVLSVKKVQPQSPASHCLSPGDSILSIGNTNAHNLTHMQAHQLIKSAGNMLQLTVEKCGGQDIDRLRPKGPVKFSPWKSNQVLNSY</sequence>
<evidence type="ECO:0000256" key="2">
    <source>
        <dbReference type="ARBA" id="ARBA00022490"/>
    </source>
</evidence>
<dbReference type="GO" id="GO:0031941">
    <property type="term" value="C:filamentous actin"/>
    <property type="evidence" value="ECO:0007669"/>
    <property type="project" value="TreeGrafter"/>
</dbReference>